<evidence type="ECO:0000313" key="1">
    <source>
        <dbReference type="EMBL" id="OXZ29146.1"/>
    </source>
</evidence>
<name>A0A233V9T7_FINMA</name>
<reference evidence="2" key="1">
    <citation type="submission" date="2017-04" db="EMBL/GenBank/DDBJ databases">
        <title>Finegoldia magna isolated from orthopedic joint implant-associated infections.</title>
        <authorList>
            <person name="Bjorklund S."/>
            <person name="Bruggemann H."/>
            <person name="Jensen A."/>
            <person name="Hellmark B."/>
            <person name="Soderquist B."/>
        </authorList>
    </citation>
    <scope>NUCLEOTIDE SEQUENCE [LARGE SCALE GENOMIC DNA]</scope>
    <source>
        <strain evidence="2">CCUG 54800</strain>
    </source>
</reference>
<dbReference type="EMBL" id="NDYC01000004">
    <property type="protein sequence ID" value="OXZ29146.1"/>
    <property type="molecule type" value="Genomic_DNA"/>
</dbReference>
<dbReference type="Proteomes" id="UP000215413">
    <property type="component" value="Unassembled WGS sequence"/>
</dbReference>
<organism evidence="1 2">
    <name type="scientific">Finegoldia magna</name>
    <name type="common">Peptostreptococcus magnus</name>
    <dbReference type="NCBI Taxonomy" id="1260"/>
    <lineage>
        <taxon>Bacteria</taxon>
        <taxon>Bacillati</taxon>
        <taxon>Bacillota</taxon>
        <taxon>Tissierellia</taxon>
        <taxon>Tissierellales</taxon>
        <taxon>Peptoniphilaceae</taxon>
        <taxon>Finegoldia</taxon>
    </lineage>
</organism>
<evidence type="ECO:0000313" key="2">
    <source>
        <dbReference type="Proteomes" id="UP000215413"/>
    </source>
</evidence>
<gene>
    <name evidence="1" type="ORF">B9N49_00560</name>
</gene>
<dbReference type="AlphaFoldDB" id="A0A233V9T7"/>
<dbReference type="RefSeq" id="WP_094205089.1">
    <property type="nucleotide sequence ID" value="NZ_NDYC01000004.1"/>
</dbReference>
<protein>
    <submittedName>
        <fullName evidence="1">Capsid protein</fullName>
    </submittedName>
</protein>
<sequence>MAMKIYSKQYKQMIDKIFETKQHFFNTFGGGLQVAEGAEYNSDFLNLKISPTNVVINKYDKGENVAFGTGTGNSNRFGPRQEIKSVDKSVKYDEPIAIHEGIDKFTVNDIPEQVLAERAALHAEKWTEYLNQYMAKILDTNAGETKQVALTEEALTKLFFEARKTFINKKVSASRTWNAYVTPDVYDILINSKLTTTAKNSSANVDEQTLAKFKGFTLRELPEEYFEKNTAAIFVPDNIGVVGLGIETYRTIDSADFNGIAIQGAGQLANYVPDENKVAIIKATVAA</sequence>
<proteinExistence type="predicted"/>
<accession>A0A233V9T7</accession>
<comment type="caution">
    <text evidence="1">The sequence shown here is derived from an EMBL/GenBank/DDBJ whole genome shotgun (WGS) entry which is preliminary data.</text>
</comment>